<dbReference type="InterPro" id="IPR016467">
    <property type="entry name" value="DNA_recomb/repair_RecA-like"/>
</dbReference>
<dbReference type="PANTHER" id="PTHR46456:SF1">
    <property type="entry name" value="DNA REPAIR PROTEIN RAD51 HOMOLOG 2"/>
    <property type="match status" value="1"/>
</dbReference>
<dbReference type="PROSITE" id="PS50162">
    <property type="entry name" value="RECA_2"/>
    <property type="match status" value="1"/>
</dbReference>
<dbReference type="GO" id="GO:0000400">
    <property type="term" value="F:four-way junction DNA binding"/>
    <property type="evidence" value="ECO:0007669"/>
    <property type="project" value="TreeGrafter"/>
</dbReference>
<keyword evidence="2" id="KW-0067">ATP-binding</keyword>
<name>A0A0L0DUK0_THETB</name>
<dbReference type="Gene3D" id="3.40.50.300">
    <property type="entry name" value="P-loop containing nucleotide triphosphate hydrolases"/>
    <property type="match status" value="1"/>
</dbReference>
<gene>
    <name evidence="4" type="ORF">AMSG_10749</name>
</gene>
<dbReference type="GO" id="GO:0005524">
    <property type="term" value="F:ATP binding"/>
    <property type="evidence" value="ECO:0007669"/>
    <property type="project" value="UniProtKB-KW"/>
</dbReference>
<dbReference type="InterPro" id="IPR027417">
    <property type="entry name" value="P-loop_NTPase"/>
</dbReference>
<evidence type="ECO:0000256" key="2">
    <source>
        <dbReference type="ARBA" id="ARBA00022840"/>
    </source>
</evidence>
<dbReference type="Pfam" id="PF08423">
    <property type="entry name" value="Rad51"/>
    <property type="match status" value="1"/>
</dbReference>
<accession>A0A0L0DUK0</accession>
<dbReference type="InterPro" id="IPR020588">
    <property type="entry name" value="RecA_ATP-bd"/>
</dbReference>
<dbReference type="PANTHER" id="PTHR46456">
    <property type="entry name" value="DNA REPAIR PROTEIN RAD51 HOMOLOG 2"/>
    <property type="match status" value="1"/>
</dbReference>
<dbReference type="OMA" id="IHCQGHN"/>
<dbReference type="STRING" id="461836.A0A0L0DUK0"/>
<dbReference type="SUPFAM" id="SSF52540">
    <property type="entry name" value="P-loop containing nucleoside triphosphate hydrolases"/>
    <property type="match status" value="1"/>
</dbReference>
<dbReference type="InterPro" id="IPR013632">
    <property type="entry name" value="Rad51_C"/>
</dbReference>
<dbReference type="GO" id="GO:0005657">
    <property type="term" value="C:replication fork"/>
    <property type="evidence" value="ECO:0007669"/>
    <property type="project" value="TreeGrafter"/>
</dbReference>
<proteinExistence type="predicted"/>
<dbReference type="PIRSF" id="PIRSF005856">
    <property type="entry name" value="Rad51"/>
    <property type="match status" value="1"/>
</dbReference>
<dbReference type="AlphaFoldDB" id="A0A0L0DUK0"/>
<evidence type="ECO:0000313" key="4">
    <source>
        <dbReference type="EMBL" id="KNC55143.1"/>
    </source>
</evidence>
<keyword evidence="5" id="KW-1185">Reference proteome</keyword>
<keyword evidence="1" id="KW-0547">Nucleotide-binding</keyword>
<dbReference type="EMBL" id="GL349496">
    <property type="protein sequence ID" value="KNC55143.1"/>
    <property type="molecule type" value="Genomic_DNA"/>
</dbReference>
<dbReference type="InterPro" id="IPR030548">
    <property type="entry name" value="RAD51B"/>
</dbReference>
<dbReference type="eggNOG" id="KOG1433">
    <property type="taxonomic scope" value="Eukaryota"/>
</dbReference>
<feature type="domain" description="RecA family profile 1" evidence="3">
    <location>
        <begin position="85"/>
        <end position="285"/>
    </location>
</feature>
<evidence type="ECO:0000313" key="5">
    <source>
        <dbReference type="Proteomes" id="UP000054408"/>
    </source>
</evidence>
<protein>
    <submittedName>
        <fullName evidence="4">DNA repair and recombination protein radA</fullName>
    </submittedName>
</protein>
<dbReference type="OrthoDB" id="5957327at2759"/>
<sequence>MATTRFATELARANIRESVQAALASSPMDAEHVVRAVACGETERLVRLTDAVPAELTAAAAAASRVVFPDRARRTSVLALWKATQVVRIPTGLPGLDHVLGGGLPPGMVTELVGLPGAGKTQMCMGLVLEAHALAAKHALHAELAASQSSTQAHPAAAAAAAGGKTVYIDAEAAFSAFRLVEMARFRYPEVYAGNDEALRSLTESVLVYSVATSAELVELLASLEETVIAESVGLVVVDSVAALARNEFDRASLPQRQSRLSKQASLLKWLASVFSIPVVVTNHVSKHIASTTDVVPALGNTWSHAVNIRLVLAALSDTTSQLSVVKSPSAPPGLASCYAIGKAGVYPVTAESGPG</sequence>
<dbReference type="GO" id="GO:0140664">
    <property type="term" value="F:ATP-dependent DNA damage sensor activity"/>
    <property type="evidence" value="ECO:0007669"/>
    <property type="project" value="InterPro"/>
</dbReference>
<dbReference type="GO" id="GO:0003697">
    <property type="term" value="F:single-stranded DNA binding"/>
    <property type="evidence" value="ECO:0007669"/>
    <property type="project" value="TreeGrafter"/>
</dbReference>
<evidence type="ECO:0000259" key="3">
    <source>
        <dbReference type="PROSITE" id="PS50162"/>
    </source>
</evidence>
<dbReference type="Proteomes" id="UP000054408">
    <property type="component" value="Unassembled WGS sequence"/>
</dbReference>
<dbReference type="GO" id="GO:0033063">
    <property type="term" value="C:Rad51B-Rad51C-Rad51D-XRCC2 complex"/>
    <property type="evidence" value="ECO:0007669"/>
    <property type="project" value="InterPro"/>
</dbReference>
<organism evidence="4 5">
    <name type="scientific">Thecamonas trahens ATCC 50062</name>
    <dbReference type="NCBI Taxonomy" id="461836"/>
    <lineage>
        <taxon>Eukaryota</taxon>
        <taxon>Apusozoa</taxon>
        <taxon>Apusomonadida</taxon>
        <taxon>Apusomonadidae</taxon>
        <taxon>Thecamonas</taxon>
    </lineage>
</organism>
<dbReference type="GO" id="GO:0003690">
    <property type="term" value="F:double-stranded DNA binding"/>
    <property type="evidence" value="ECO:0007669"/>
    <property type="project" value="TreeGrafter"/>
</dbReference>
<dbReference type="RefSeq" id="XP_013753201.1">
    <property type="nucleotide sequence ID" value="XM_013897747.1"/>
</dbReference>
<dbReference type="GO" id="GO:0000724">
    <property type="term" value="P:double-strand break repair via homologous recombination"/>
    <property type="evidence" value="ECO:0007669"/>
    <property type="project" value="InterPro"/>
</dbReference>
<evidence type="ECO:0000256" key="1">
    <source>
        <dbReference type="ARBA" id="ARBA00022741"/>
    </source>
</evidence>
<dbReference type="GeneID" id="25568901"/>
<reference evidence="4 5" key="1">
    <citation type="submission" date="2010-05" db="EMBL/GenBank/DDBJ databases">
        <title>The Genome Sequence of Thecamonas trahens ATCC 50062.</title>
        <authorList>
            <consortium name="The Broad Institute Genome Sequencing Platform"/>
            <person name="Russ C."/>
            <person name="Cuomo C."/>
            <person name="Shea T."/>
            <person name="Young S.K."/>
            <person name="Zeng Q."/>
            <person name="Koehrsen M."/>
            <person name="Haas B."/>
            <person name="Borodovsky M."/>
            <person name="Guigo R."/>
            <person name="Alvarado L."/>
            <person name="Berlin A."/>
            <person name="Bochicchio J."/>
            <person name="Borenstein D."/>
            <person name="Chapman S."/>
            <person name="Chen Z."/>
            <person name="Freedman E."/>
            <person name="Gellesch M."/>
            <person name="Goldberg J."/>
            <person name="Griggs A."/>
            <person name="Gujja S."/>
            <person name="Heilman E."/>
            <person name="Heiman D."/>
            <person name="Hepburn T."/>
            <person name="Howarth C."/>
            <person name="Jen D."/>
            <person name="Larson L."/>
            <person name="Mehta T."/>
            <person name="Park D."/>
            <person name="Pearson M."/>
            <person name="Roberts A."/>
            <person name="Saif S."/>
            <person name="Shenoy N."/>
            <person name="Sisk P."/>
            <person name="Stolte C."/>
            <person name="Sykes S."/>
            <person name="Thomson T."/>
            <person name="Walk T."/>
            <person name="White J."/>
            <person name="Yandava C."/>
            <person name="Burger G."/>
            <person name="Gray M.W."/>
            <person name="Holland P.W.H."/>
            <person name="King N."/>
            <person name="Lang F.B.F."/>
            <person name="Roger A.J."/>
            <person name="Ruiz-Trillo I."/>
            <person name="Lander E."/>
            <person name="Nusbaum C."/>
        </authorList>
    </citation>
    <scope>NUCLEOTIDE SEQUENCE [LARGE SCALE GENOMIC DNA]</scope>
    <source>
        <strain evidence="4 5">ATCC 50062</strain>
    </source>
</reference>